<gene>
    <name evidence="1" type="ORF">MBAV_001293</name>
</gene>
<name>A0A0F3H0Q6_9BACT</name>
<evidence type="ECO:0000313" key="1">
    <source>
        <dbReference type="EMBL" id="KJU86513.1"/>
    </source>
</evidence>
<accession>A0A0F3H0Q6</accession>
<evidence type="ECO:0000313" key="2">
    <source>
        <dbReference type="Proteomes" id="UP000033423"/>
    </source>
</evidence>
<dbReference type="AlphaFoldDB" id="A0A0F3H0Q6"/>
<organism evidence="1 2">
    <name type="scientific">Candidatus Magnetobacterium bavaricum</name>
    <dbReference type="NCBI Taxonomy" id="29290"/>
    <lineage>
        <taxon>Bacteria</taxon>
        <taxon>Pseudomonadati</taxon>
        <taxon>Nitrospirota</taxon>
        <taxon>Thermodesulfovibrionia</taxon>
        <taxon>Thermodesulfovibrionales</taxon>
        <taxon>Candidatus Magnetobacteriaceae</taxon>
        <taxon>Candidatus Magnetobacterium</taxon>
    </lineage>
</organism>
<sequence>MLSETKIDGNIGSKIDSIGASFKAITSRLDEIETFIAKTNDASRQKTDASLKELAQLLRTPADTSMTQKFEAILSEIAKEIALLRDKPPVVQGVDSKIDSDIGNKIDGKIDTIGVSFKAITSRLDEIETFIAKTNDASRQKTDAGLKELTQLLRTSAADTSIIQKVEAILSEIAKEIALLKDKPSVVQGADSKIYGKIDGIGASFKTLTGRLDEIETFIAKTNDVARQKTDAGLKELAQLLQTTPEWILAYTSTVQKLEAGLRDIAGEVRQLKDRPSVVQGTDGNIDSMRASFKAISGRLDEIETFIAKTNSILKKHTQEGLTGLSTTLGSSLNTSMSTMLAAVQGRLQELEVAIETIAGDLTQLRDKPPVMWPDNMKGSFDVISNRLDEIEAFIADANNTMRQRSEERLLEFTQTIQSSIDTSVSEKMAVGIRNLNDELVSLRERLSDMPLDKVVRETRSSLDKFQGSLTEKLEVAISGLYDELTLVKGKLPDMAIVSELGMKLEQLSQQSSKVFSSTVDAVSEKTAGLSHDLGASLQTIAGTIDGIEDIIRNVSYNLSDDDNTGSVKAQIMAIRETMSDIIRFLLLVSDDDNTGSVKAQIMAIRETMSDIIRFLLLLSQR</sequence>
<dbReference type="Proteomes" id="UP000033423">
    <property type="component" value="Unassembled WGS sequence"/>
</dbReference>
<dbReference type="EMBL" id="LACI01000564">
    <property type="protein sequence ID" value="KJU86513.1"/>
    <property type="molecule type" value="Genomic_DNA"/>
</dbReference>
<comment type="caution">
    <text evidence="1">The sequence shown here is derived from an EMBL/GenBank/DDBJ whole genome shotgun (WGS) entry which is preliminary data.</text>
</comment>
<proteinExistence type="predicted"/>
<keyword evidence="2" id="KW-1185">Reference proteome</keyword>
<reference evidence="1 2" key="1">
    <citation type="submission" date="2015-02" db="EMBL/GenBank/DDBJ databases">
        <title>Single-cell genomics of uncultivated deep-branching MTB reveals a conserved set of magnetosome genes.</title>
        <authorList>
            <person name="Kolinko S."/>
            <person name="Richter M."/>
            <person name="Glockner F.O."/>
            <person name="Brachmann A."/>
            <person name="Schuler D."/>
        </authorList>
    </citation>
    <scope>NUCLEOTIDE SEQUENCE [LARGE SCALE GENOMIC DNA]</scope>
    <source>
        <strain evidence="1">TM-1</strain>
    </source>
</reference>
<protein>
    <submittedName>
        <fullName evidence="1">Uncharacterized protein</fullName>
    </submittedName>
</protein>